<evidence type="ECO:0000256" key="3">
    <source>
        <dbReference type="ARBA" id="ARBA00022475"/>
    </source>
</evidence>
<feature type="transmembrane region" description="Helical" evidence="7">
    <location>
        <begin position="34"/>
        <end position="53"/>
    </location>
</feature>
<evidence type="ECO:0000256" key="2">
    <source>
        <dbReference type="ARBA" id="ARBA00007977"/>
    </source>
</evidence>
<evidence type="ECO:0000256" key="4">
    <source>
        <dbReference type="ARBA" id="ARBA00022692"/>
    </source>
</evidence>
<evidence type="ECO:0000313" key="8">
    <source>
        <dbReference type="EMBL" id="GAA0651278.1"/>
    </source>
</evidence>
<comment type="similarity">
    <text evidence="2">Belongs to the UPF0324 family.</text>
</comment>
<dbReference type="Proteomes" id="UP001500194">
    <property type="component" value="Unassembled WGS sequence"/>
</dbReference>
<keyword evidence="3" id="KW-1003">Cell membrane</keyword>
<evidence type="ECO:0000256" key="1">
    <source>
        <dbReference type="ARBA" id="ARBA00004651"/>
    </source>
</evidence>
<keyword evidence="9" id="KW-1185">Reference proteome</keyword>
<feature type="transmembrane region" description="Helical" evidence="7">
    <location>
        <begin position="65"/>
        <end position="83"/>
    </location>
</feature>
<dbReference type="PANTHER" id="PTHR30106">
    <property type="entry name" value="INNER MEMBRANE PROTEIN YEIH-RELATED"/>
    <property type="match status" value="1"/>
</dbReference>
<dbReference type="PANTHER" id="PTHR30106:SF2">
    <property type="entry name" value="UPF0324 INNER MEMBRANE PROTEIN YEIH"/>
    <property type="match status" value="1"/>
</dbReference>
<accession>A0AAV3T174</accession>
<feature type="transmembrane region" description="Helical" evidence="7">
    <location>
        <begin position="179"/>
        <end position="201"/>
    </location>
</feature>
<sequence length="325" mass="31926">MRERVRRRAPGLLVLVLVAAVAVAATRAAGVGSPLLLAVALGALAANALPTPARFAPGLALHGRFLEAGIVALGATLGLGALAAVGPLLLALVAAVVALSVLVTELGARVAGLSRESGSLLAAGASVCGVSAVAAVAGSIDAAEERVAYAAATVLVFDAVTLAAFPLLGHALALTPREFGVWAGLAMFSTGPVTAAGFTYGSVAGQWATVTKLVRNTAIGVLALAYAVVHADADRPARALTTGIPGFLVGFVALAALAATGVLPAPVASGFGALSEACFLLAFAGLGFDLRLNALRDAGLRPVLVVAATLLVVGTLSLVAVTALL</sequence>
<dbReference type="GeneID" id="68574052"/>
<dbReference type="Pfam" id="PF03601">
    <property type="entry name" value="Cons_hypoth698"/>
    <property type="match status" value="1"/>
</dbReference>
<feature type="transmembrane region" description="Helical" evidence="7">
    <location>
        <begin position="302"/>
        <end position="324"/>
    </location>
</feature>
<dbReference type="InterPro" id="IPR018383">
    <property type="entry name" value="UPF0324_pro"/>
</dbReference>
<feature type="transmembrane region" description="Helical" evidence="7">
    <location>
        <begin position="213"/>
        <end position="231"/>
    </location>
</feature>
<proteinExistence type="inferred from homology"/>
<evidence type="ECO:0000256" key="5">
    <source>
        <dbReference type="ARBA" id="ARBA00022989"/>
    </source>
</evidence>
<dbReference type="RefSeq" id="WP_227261030.1">
    <property type="nucleotide sequence ID" value="NZ_BAAADU010000002.1"/>
</dbReference>
<dbReference type="GO" id="GO:0005886">
    <property type="term" value="C:plasma membrane"/>
    <property type="evidence" value="ECO:0007669"/>
    <property type="project" value="UniProtKB-SubCell"/>
</dbReference>
<evidence type="ECO:0000313" key="9">
    <source>
        <dbReference type="Proteomes" id="UP001500194"/>
    </source>
</evidence>
<evidence type="ECO:0000256" key="6">
    <source>
        <dbReference type="ARBA" id="ARBA00023136"/>
    </source>
</evidence>
<feature type="transmembrane region" description="Helical" evidence="7">
    <location>
        <begin position="120"/>
        <end position="140"/>
    </location>
</feature>
<evidence type="ECO:0008006" key="10">
    <source>
        <dbReference type="Google" id="ProtNLM"/>
    </source>
</evidence>
<evidence type="ECO:0000256" key="7">
    <source>
        <dbReference type="SAM" id="Phobius"/>
    </source>
</evidence>
<protein>
    <recommendedName>
        <fullName evidence="10">Sulfate exporter family transporter</fullName>
    </recommendedName>
</protein>
<comment type="caution">
    <text evidence="8">The sequence shown here is derived from an EMBL/GenBank/DDBJ whole genome shotgun (WGS) entry which is preliminary data.</text>
</comment>
<dbReference type="EMBL" id="BAAADU010000002">
    <property type="protein sequence ID" value="GAA0651278.1"/>
    <property type="molecule type" value="Genomic_DNA"/>
</dbReference>
<feature type="transmembrane region" description="Helical" evidence="7">
    <location>
        <begin position="146"/>
        <end position="167"/>
    </location>
</feature>
<keyword evidence="5 7" id="KW-1133">Transmembrane helix</keyword>
<gene>
    <name evidence="8" type="ORF">GCM10009019_12790</name>
</gene>
<keyword evidence="6 7" id="KW-0472">Membrane</keyword>
<reference evidence="8 9" key="1">
    <citation type="journal article" date="2019" name="Int. J. Syst. Evol. Microbiol.">
        <title>The Global Catalogue of Microorganisms (GCM) 10K type strain sequencing project: providing services to taxonomists for standard genome sequencing and annotation.</title>
        <authorList>
            <consortium name="The Broad Institute Genomics Platform"/>
            <consortium name="The Broad Institute Genome Sequencing Center for Infectious Disease"/>
            <person name="Wu L."/>
            <person name="Ma J."/>
        </authorList>
    </citation>
    <scope>NUCLEOTIDE SEQUENCE [LARGE SCALE GENOMIC DNA]</scope>
    <source>
        <strain evidence="8 9">JCM 16327</strain>
    </source>
</reference>
<feature type="transmembrane region" description="Helical" evidence="7">
    <location>
        <begin position="243"/>
        <end position="265"/>
    </location>
</feature>
<comment type="subcellular location">
    <subcellularLocation>
        <location evidence="1">Cell membrane</location>
        <topology evidence="1">Multi-pass membrane protein</topology>
    </subcellularLocation>
</comment>
<name>A0AAV3T174_9EURY</name>
<keyword evidence="4 7" id="KW-0812">Transmembrane</keyword>
<feature type="transmembrane region" description="Helical" evidence="7">
    <location>
        <begin position="271"/>
        <end position="290"/>
    </location>
</feature>
<dbReference type="AlphaFoldDB" id="A0AAV3T174"/>
<organism evidence="8 9">
    <name type="scientific">Salarchaeum japonicum</name>
    <dbReference type="NCBI Taxonomy" id="555573"/>
    <lineage>
        <taxon>Archaea</taxon>
        <taxon>Methanobacteriati</taxon>
        <taxon>Methanobacteriota</taxon>
        <taxon>Stenosarchaea group</taxon>
        <taxon>Halobacteria</taxon>
        <taxon>Halobacteriales</taxon>
        <taxon>Halobacteriaceae</taxon>
    </lineage>
</organism>